<keyword evidence="1" id="KW-0812">Transmembrane</keyword>
<gene>
    <name evidence="3" type="ORF">UR34_C0001G0042</name>
</gene>
<keyword evidence="1" id="KW-1133">Transmembrane helix</keyword>
<evidence type="ECO:0000256" key="2">
    <source>
        <dbReference type="SAM" id="SignalP"/>
    </source>
</evidence>
<evidence type="ECO:0000313" key="4">
    <source>
        <dbReference type="Proteomes" id="UP000034302"/>
    </source>
</evidence>
<accession>A0A0G0A0H5</accession>
<organism evidence="3 4">
    <name type="scientific">candidate division WS6 bacterium GW2011_GWC1_33_20</name>
    <dbReference type="NCBI Taxonomy" id="1619089"/>
    <lineage>
        <taxon>Bacteria</taxon>
        <taxon>Candidatus Dojkabacteria</taxon>
    </lineage>
</organism>
<sequence length="322" mass="36242">MILKIIREYKRILLLPVILLCFSASPLLAQSTLSIGVAPTSKILKLVPGESYEGEVVFWNMSQNSDNYQIMVKPFRQIENQPGTAIVLTEEEEKGYNFSAAKWITVTPRGLVKLESNKNTKLKYIINVPPDATNGEYTAEIFLISQSDAQRKGTAAFTNLGSGMPILIQIGDEFVENAELLTFTTEKKWYEKTSVNFYTTIKNIGDTHITPSGEIIITNIFRQEVARIQFNRNTQSLLRENTGNYIDNWTQSGYLSPNKAIALGPLKAKLLVTYRSIQPGFAVLTEDVTFWIIPWKIIVAILVVALAGIIYSISRKKLQNRK</sequence>
<dbReference type="EMBL" id="LBOV01000001">
    <property type="protein sequence ID" value="KKP44696.1"/>
    <property type="molecule type" value="Genomic_DNA"/>
</dbReference>
<feature type="chain" id="PRO_5002530882" description="DUF916 domain-containing protein" evidence="2">
    <location>
        <begin position="30"/>
        <end position="322"/>
    </location>
</feature>
<keyword evidence="1" id="KW-0472">Membrane</keyword>
<protein>
    <recommendedName>
        <fullName evidence="5">DUF916 domain-containing protein</fullName>
    </recommendedName>
</protein>
<evidence type="ECO:0000313" key="3">
    <source>
        <dbReference type="EMBL" id="KKP44696.1"/>
    </source>
</evidence>
<dbReference type="AlphaFoldDB" id="A0A0G0A0H5"/>
<reference evidence="3 4" key="1">
    <citation type="journal article" date="2015" name="Nature">
        <title>rRNA introns, odd ribosomes, and small enigmatic genomes across a large radiation of phyla.</title>
        <authorList>
            <person name="Brown C.T."/>
            <person name="Hug L.A."/>
            <person name="Thomas B.C."/>
            <person name="Sharon I."/>
            <person name="Castelle C.J."/>
            <person name="Singh A."/>
            <person name="Wilkins M.J."/>
            <person name="Williams K.H."/>
            <person name="Banfield J.F."/>
        </authorList>
    </citation>
    <scope>NUCLEOTIDE SEQUENCE [LARGE SCALE GENOMIC DNA]</scope>
</reference>
<dbReference type="Proteomes" id="UP000034302">
    <property type="component" value="Unassembled WGS sequence"/>
</dbReference>
<feature type="signal peptide" evidence="2">
    <location>
        <begin position="1"/>
        <end position="29"/>
    </location>
</feature>
<feature type="transmembrane region" description="Helical" evidence="1">
    <location>
        <begin position="288"/>
        <end position="313"/>
    </location>
</feature>
<comment type="caution">
    <text evidence="3">The sequence shown here is derived from an EMBL/GenBank/DDBJ whole genome shotgun (WGS) entry which is preliminary data.</text>
</comment>
<proteinExistence type="predicted"/>
<evidence type="ECO:0008006" key="5">
    <source>
        <dbReference type="Google" id="ProtNLM"/>
    </source>
</evidence>
<name>A0A0G0A0H5_9BACT</name>
<keyword evidence="2" id="KW-0732">Signal</keyword>
<evidence type="ECO:0000256" key="1">
    <source>
        <dbReference type="SAM" id="Phobius"/>
    </source>
</evidence>